<dbReference type="GO" id="GO:0006865">
    <property type="term" value="P:amino acid transport"/>
    <property type="evidence" value="ECO:0007669"/>
    <property type="project" value="UniProtKB-KW"/>
</dbReference>
<dbReference type="PANTHER" id="PTHR47151">
    <property type="entry name" value="LEU/ILE/VAL-BINDING ABC TRANSPORTER SUBUNIT"/>
    <property type="match status" value="1"/>
</dbReference>
<reference evidence="8" key="1">
    <citation type="submission" date="2018-09" db="EMBL/GenBank/DDBJ databases">
        <authorList>
            <person name="Zhu H."/>
        </authorList>
    </citation>
    <scope>NUCLEOTIDE SEQUENCE [LARGE SCALE GENOMIC DNA]</scope>
    <source>
        <strain evidence="8">K2W31S-8</strain>
    </source>
</reference>
<gene>
    <name evidence="7" type="ORF">D3880_11745</name>
</gene>
<evidence type="ECO:0000256" key="1">
    <source>
        <dbReference type="ARBA" id="ARBA00010062"/>
    </source>
</evidence>
<comment type="similarity">
    <text evidence="1">Belongs to the leucine-binding protein family.</text>
</comment>
<dbReference type="PANTHER" id="PTHR47151:SF2">
    <property type="entry name" value="AMINO ACID BINDING PROTEIN"/>
    <property type="match status" value="1"/>
</dbReference>
<dbReference type="InterPro" id="IPR000709">
    <property type="entry name" value="Leu_Ile_Val-bd"/>
</dbReference>
<keyword evidence="4" id="KW-0029">Amino-acid transport</keyword>
<evidence type="ECO:0000313" key="7">
    <source>
        <dbReference type="EMBL" id="AYC32995.1"/>
    </source>
</evidence>
<dbReference type="Gene3D" id="3.40.50.2300">
    <property type="match status" value="2"/>
</dbReference>
<proteinExistence type="inferred from homology"/>
<name>A0A385Z1C8_9PSED</name>
<evidence type="ECO:0000259" key="6">
    <source>
        <dbReference type="Pfam" id="PF13458"/>
    </source>
</evidence>
<evidence type="ECO:0000256" key="2">
    <source>
        <dbReference type="ARBA" id="ARBA00022448"/>
    </source>
</evidence>
<feature type="chain" id="PRO_5017436092" evidence="5">
    <location>
        <begin position="26"/>
        <end position="375"/>
    </location>
</feature>
<evidence type="ECO:0000256" key="3">
    <source>
        <dbReference type="ARBA" id="ARBA00022729"/>
    </source>
</evidence>
<dbReference type="OrthoDB" id="9783240at2"/>
<feature type="domain" description="Leucine-binding protein" evidence="6">
    <location>
        <begin position="29"/>
        <end position="368"/>
    </location>
</feature>
<evidence type="ECO:0000256" key="5">
    <source>
        <dbReference type="SAM" id="SignalP"/>
    </source>
</evidence>
<dbReference type="Pfam" id="PF13458">
    <property type="entry name" value="Peripla_BP_6"/>
    <property type="match status" value="1"/>
</dbReference>
<dbReference type="CDD" id="cd06342">
    <property type="entry name" value="PBP1_ABC_LIVBP-like"/>
    <property type="match status" value="1"/>
</dbReference>
<keyword evidence="3 5" id="KW-0732">Signal</keyword>
<dbReference type="SUPFAM" id="SSF53822">
    <property type="entry name" value="Periplasmic binding protein-like I"/>
    <property type="match status" value="1"/>
</dbReference>
<keyword evidence="8" id="KW-1185">Reference proteome</keyword>
<accession>A0A385Z1C8</accession>
<keyword evidence="2" id="KW-0813">Transport</keyword>
<dbReference type="InterPro" id="IPR028081">
    <property type="entry name" value="Leu-bd"/>
</dbReference>
<dbReference type="KEGG" id="pcav:D3880_11745"/>
<protein>
    <submittedName>
        <fullName evidence="7">Branched-chain amino acid ABC transporter substrate-binding protein</fullName>
    </submittedName>
</protein>
<evidence type="ECO:0000256" key="4">
    <source>
        <dbReference type="ARBA" id="ARBA00022970"/>
    </source>
</evidence>
<dbReference type="PRINTS" id="PR00337">
    <property type="entry name" value="LEUILEVALBP"/>
</dbReference>
<dbReference type="InterPro" id="IPR028082">
    <property type="entry name" value="Peripla_BP_I"/>
</dbReference>
<dbReference type="EMBL" id="CP032419">
    <property type="protein sequence ID" value="AYC32995.1"/>
    <property type="molecule type" value="Genomic_DNA"/>
</dbReference>
<sequence length="375" mass="40129">MKSIKNCVLAMGIGALASFSVPSIAAEDIVIGAAGPLSGAQAFFGTTWHNGAKLYFDTVVNPKGGIKGRQVKIQQMDDKADPREGTTIAQHFCDEGDILAIIGHLNSGVTIPTMDIYSGCDLPQITVSSSPQVTELGYKNIFQPTPNDFAQGRIGARYAYEQLAARKAAVVNDKQAFGQGVSEKFAETFQQMGGSITSLSGLNATDMDFSSTITALKQQQPDVIYLGFVMPQLALFAKQAQELGLTAKLIMPDGGYTDELMKLGGNGAEGALVSFQAPPYDSSPELRELRALYSKTFNSDPGPQTVYGWVQAQILANAMQNADELSRTAILEELRKTDLDTALGHIKFDDKGGISSGGLYLYQVEGGKFKLVSND</sequence>
<organism evidence="7 8">
    <name type="scientific">Pseudomonas cavernae</name>
    <dbReference type="NCBI Taxonomy" id="2320867"/>
    <lineage>
        <taxon>Bacteria</taxon>
        <taxon>Pseudomonadati</taxon>
        <taxon>Pseudomonadota</taxon>
        <taxon>Gammaproteobacteria</taxon>
        <taxon>Pseudomonadales</taxon>
        <taxon>Pseudomonadaceae</taxon>
        <taxon>Pseudomonas</taxon>
    </lineage>
</organism>
<dbReference type="Proteomes" id="UP000265560">
    <property type="component" value="Chromosome"/>
</dbReference>
<evidence type="ECO:0000313" key="8">
    <source>
        <dbReference type="Proteomes" id="UP000265560"/>
    </source>
</evidence>
<dbReference type="AlphaFoldDB" id="A0A385Z1C8"/>
<feature type="signal peptide" evidence="5">
    <location>
        <begin position="1"/>
        <end position="25"/>
    </location>
</feature>